<accession>A0A9N9K4X3</accession>
<reference evidence="1" key="1">
    <citation type="submission" date="2021-06" db="EMBL/GenBank/DDBJ databases">
        <authorList>
            <person name="Kallberg Y."/>
            <person name="Tangrot J."/>
            <person name="Rosling A."/>
        </authorList>
    </citation>
    <scope>NUCLEOTIDE SEQUENCE</scope>
    <source>
        <strain evidence="1">MA453B</strain>
    </source>
</reference>
<sequence length="54" mass="6293">LLVTRVNITLEQLMIMSHYRSETRKALIPKYTRIVKMANNTIVEENTPMTCQAQ</sequence>
<dbReference type="Proteomes" id="UP000789405">
    <property type="component" value="Unassembled WGS sequence"/>
</dbReference>
<proteinExistence type="predicted"/>
<dbReference type="EMBL" id="CAJVPY010046175">
    <property type="protein sequence ID" value="CAG8810318.1"/>
    <property type="molecule type" value="Genomic_DNA"/>
</dbReference>
<dbReference type="AlphaFoldDB" id="A0A9N9K4X3"/>
<name>A0A9N9K4X3_9GLOM</name>
<gene>
    <name evidence="1" type="ORF">DERYTH_LOCUS25277</name>
</gene>
<comment type="caution">
    <text evidence="1">The sequence shown here is derived from an EMBL/GenBank/DDBJ whole genome shotgun (WGS) entry which is preliminary data.</text>
</comment>
<evidence type="ECO:0000313" key="2">
    <source>
        <dbReference type="Proteomes" id="UP000789405"/>
    </source>
</evidence>
<organism evidence="1 2">
    <name type="scientific">Dentiscutata erythropus</name>
    <dbReference type="NCBI Taxonomy" id="1348616"/>
    <lineage>
        <taxon>Eukaryota</taxon>
        <taxon>Fungi</taxon>
        <taxon>Fungi incertae sedis</taxon>
        <taxon>Mucoromycota</taxon>
        <taxon>Glomeromycotina</taxon>
        <taxon>Glomeromycetes</taxon>
        <taxon>Diversisporales</taxon>
        <taxon>Gigasporaceae</taxon>
        <taxon>Dentiscutata</taxon>
    </lineage>
</organism>
<feature type="non-terminal residue" evidence="1">
    <location>
        <position position="1"/>
    </location>
</feature>
<evidence type="ECO:0000313" key="1">
    <source>
        <dbReference type="EMBL" id="CAG8810318.1"/>
    </source>
</evidence>
<keyword evidence="2" id="KW-1185">Reference proteome</keyword>
<protein>
    <submittedName>
        <fullName evidence="1">9044_t:CDS:1</fullName>
    </submittedName>
</protein>
<feature type="non-terminal residue" evidence="1">
    <location>
        <position position="54"/>
    </location>
</feature>